<name>A0A1M7QAF6_9BURK</name>
<sequence>MFNPSSDDVRRFFCETFRKQHANEILTPLETMAADWIRHHPEYHDVLGDVETALTRNYQVEGAQANPFLHLSMHLSIDEQISIDQPPGIRALATELTLKRDDAHAAQHEIMECLGEMIWNAQRTGTPPDGLAYIEAIKRRL</sequence>
<dbReference type="EMBL" id="FRCX01000006">
    <property type="protein sequence ID" value="SHN27724.1"/>
    <property type="molecule type" value="Genomic_DNA"/>
</dbReference>
<dbReference type="RefSeq" id="WP_072786211.1">
    <property type="nucleotide sequence ID" value="NZ_FRCX01000006.1"/>
</dbReference>
<dbReference type="InterPro" id="IPR014993">
    <property type="entry name" value="DUF1841"/>
</dbReference>
<evidence type="ECO:0000313" key="2">
    <source>
        <dbReference type="Proteomes" id="UP000184339"/>
    </source>
</evidence>
<dbReference type="OrthoDB" id="9789432at2"/>
<dbReference type="Proteomes" id="UP000184339">
    <property type="component" value="Unassembled WGS sequence"/>
</dbReference>
<keyword evidence="2" id="KW-1185">Reference proteome</keyword>
<gene>
    <name evidence="1" type="ORF">SAMN05192549_106436</name>
</gene>
<dbReference type="AlphaFoldDB" id="A0A1M7QAF6"/>
<proteinExistence type="predicted"/>
<accession>A0A1M7QAF6</accession>
<dbReference type="Pfam" id="PF08897">
    <property type="entry name" value="DUF1841"/>
    <property type="match status" value="1"/>
</dbReference>
<evidence type="ECO:0000313" key="1">
    <source>
        <dbReference type="EMBL" id="SHN27724.1"/>
    </source>
</evidence>
<reference evidence="2" key="1">
    <citation type="submission" date="2016-11" db="EMBL/GenBank/DDBJ databases">
        <authorList>
            <person name="Varghese N."/>
            <person name="Submissions S."/>
        </authorList>
    </citation>
    <scope>NUCLEOTIDE SEQUENCE [LARGE SCALE GENOMIC DNA]</scope>
    <source>
        <strain evidence="2">Sac-22</strain>
    </source>
</reference>
<protein>
    <recommendedName>
        <fullName evidence="3">DUF1841 domain-containing protein</fullName>
    </recommendedName>
</protein>
<dbReference type="STRING" id="551987.SAMN05192549_106436"/>
<evidence type="ECO:0008006" key="3">
    <source>
        <dbReference type="Google" id="ProtNLM"/>
    </source>
</evidence>
<organism evidence="1 2">
    <name type="scientific">Duganella sacchari</name>
    <dbReference type="NCBI Taxonomy" id="551987"/>
    <lineage>
        <taxon>Bacteria</taxon>
        <taxon>Pseudomonadati</taxon>
        <taxon>Pseudomonadota</taxon>
        <taxon>Betaproteobacteria</taxon>
        <taxon>Burkholderiales</taxon>
        <taxon>Oxalobacteraceae</taxon>
        <taxon>Telluria group</taxon>
        <taxon>Duganella</taxon>
    </lineage>
</organism>